<dbReference type="InterPro" id="IPR050276">
    <property type="entry name" value="MshD_Acetyltransferase"/>
</dbReference>
<evidence type="ECO:0000313" key="3">
    <source>
        <dbReference type="Proteomes" id="UP000028542"/>
    </source>
</evidence>
<dbReference type="STRING" id="318464.IO99_02730"/>
<name>A0A084JHA8_9CLOT</name>
<reference evidence="2 3" key="1">
    <citation type="submission" date="2014-07" db="EMBL/GenBank/DDBJ databases">
        <title>Draft genome of Clostridium sulfidigenes 113A isolated from sediments associated with methane hydrate from Krishna Godavari basin.</title>
        <authorList>
            <person name="Honkalas V.S."/>
            <person name="Dabir A.P."/>
            <person name="Arora P."/>
            <person name="Dhakephalkar P.K."/>
        </authorList>
    </citation>
    <scope>NUCLEOTIDE SEQUENCE [LARGE SCALE GENOMIC DNA]</scope>
    <source>
        <strain evidence="2 3">113A</strain>
    </source>
</reference>
<feature type="domain" description="N-acetyltransferase" evidence="1">
    <location>
        <begin position="6"/>
        <end position="144"/>
    </location>
</feature>
<protein>
    <submittedName>
        <fullName evidence="2">Spermidine acetyltransferase</fullName>
    </submittedName>
</protein>
<dbReference type="PANTHER" id="PTHR43617:SF2">
    <property type="entry name" value="UPF0039 PROTEIN SLL0451"/>
    <property type="match status" value="1"/>
</dbReference>
<dbReference type="InterPro" id="IPR000182">
    <property type="entry name" value="GNAT_dom"/>
</dbReference>
<dbReference type="GO" id="GO:0016747">
    <property type="term" value="F:acyltransferase activity, transferring groups other than amino-acyl groups"/>
    <property type="evidence" value="ECO:0007669"/>
    <property type="project" value="InterPro"/>
</dbReference>
<dbReference type="RefSeq" id="WP_035129866.1">
    <property type="nucleotide sequence ID" value="NZ_JPMD01000003.1"/>
</dbReference>
<evidence type="ECO:0000313" key="2">
    <source>
        <dbReference type="EMBL" id="KEZ88342.1"/>
    </source>
</evidence>
<dbReference type="PROSITE" id="PS51186">
    <property type="entry name" value="GNAT"/>
    <property type="match status" value="1"/>
</dbReference>
<dbReference type="Proteomes" id="UP000028542">
    <property type="component" value="Unassembled WGS sequence"/>
</dbReference>
<dbReference type="PANTHER" id="PTHR43617">
    <property type="entry name" value="L-AMINO ACID N-ACETYLTRANSFERASE"/>
    <property type="match status" value="1"/>
</dbReference>
<dbReference type="InterPro" id="IPR016181">
    <property type="entry name" value="Acyl_CoA_acyltransferase"/>
</dbReference>
<organism evidence="2 3">
    <name type="scientific">Clostridium sulfidigenes</name>
    <dbReference type="NCBI Taxonomy" id="318464"/>
    <lineage>
        <taxon>Bacteria</taxon>
        <taxon>Bacillati</taxon>
        <taxon>Bacillota</taxon>
        <taxon>Clostridia</taxon>
        <taxon>Eubacteriales</taxon>
        <taxon>Clostridiaceae</taxon>
        <taxon>Clostridium</taxon>
    </lineage>
</organism>
<accession>A0A084JHA8</accession>
<dbReference type="Gene3D" id="3.40.630.30">
    <property type="match status" value="1"/>
</dbReference>
<dbReference type="eggNOG" id="COG0456">
    <property type="taxonomic scope" value="Bacteria"/>
</dbReference>
<dbReference type="Pfam" id="PF00583">
    <property type="entry name" value="Acetyltransf_1"/>
    <property type="match status" value="1"/>
</dbReference>
<keyword evidence="3" id="KW-1185">Reference proteome</keyword>
<proteinExistence type="predicted"/>
<evidence type="ECO:0000259" key="1">
    <source>
        <dbReference type="PROSITE" id="PS51186"/>
    </source>
</evidence>
<gene>
    <name evidence="2" type="ORF">IO99_02730</name>
</gene>
<dbReference type="EMBL" id="JPMD01000003">
    <property type="protein sequence ID" value="KEZ88342.1"/>
    <property type="molecule type" value="Genomic_DNA"/>
</dbReference>
<dbReference type="CDD" id="cd04301">
    <property type="entry name" value="NAT_SF"/>
    <property type="match status" value="1"/>
</dbReference>
<comment type="caution">
    <text evidence="2">The sequence shown here is derived from an EMBL/GenBank/DDBJ whole genome shotgun (WGS) entry which is preliminary data.</text>
</comment>
<dbReference type="AlphaFoldDB" id="A0A084JHA8"/>
<dbReference type="SUPFAM" id="SSF55729">
    <property type="entry name" value="Acyl-CoA N-acyltransferases (Nat)"/>
    <property type="match status" value="1"/>
</dbReference>
<keyword evidence="2" id="KW-0808">Transferase</keyword>
<sequence length="144" mass="16887">MVSFKEITRDNFWDCIELTVAKDQVSFVTSNAVSIAQSKIQPECIPLAVYDDDIMIGFIMYCIDEDDGEYWIYRMMIDEKYQSKGYGKESLEKLLDMIKQDNSHNKIFLGVHKESTYAVVLYKRFGFDFNGQVFGSEYIMRLDY</sequence>